<proteinExistence type="predicted"/>
<dbReference type="RefSeq" id="WP_379950932.1">
    <property type="nucleotide sequence ID" value="NZ_JBHMAF010000162.1"/>
</dbReference>
<gene>
    <name evidence="1" type="ORF">ACFFMS_20280</name>
</gene>
<accession>A0ABV5WJ41</accession>
<protein>
    <submittedName>
        <fullName evidence="1">Type IV secretory system conjugative DNA transfer family protein</fullName>
    </submittedName>
</protein>
<organism evidence="1 2">
    <name type="scientific">Ectobacillus funiculus</name>
    <dbReference type="NCBI Taxonomy" id="137993"/>
    <lineage>
        <taxon>Bacteria</taxon>
        <taxon>Bacillati</taxon>
        <taxon>Bacillota</taxon>
        <taxon>Bacilli</taxon>
        <taxon>Bacillales</taxon>
        <taxon>Bacillaceae</taxon>
        <taxon>Ectobacillus</taxon>
    </lineage>
</organism>
<dbReference type="Pfam" id="PF02534">
    <property type="entry name" value="T4SS-DNA_transf"/>
    <property type="match status" value="1"/>
</dbReference>
<dbReference type="Proteomes" id="UP001589609">
    <property type="component" value="Unassembled WGS sequence"/>
</dbReference>
<dbReference type="EMBL" id="JBHMAF010000162">
    <property type="protein sequence ID" value="MFB9760639.1"/>
    <property type="molecule type" value="Genomic_DNA"/>
</dbReference>
<evidence type="ECO:0000313" key="1">
    <source>
        <dbReference type="EMBL" id="MFB9760639.1"/>
    </source>
</evidence>
<dbReference type="InterPro" id="IPR003688">
    <property type="entry name" value="TraG/VirD4"/>
</dbReference>
<comment type="caution">
    <text evidence="1">The sequence shown here is derived from an EMBL/GenBank/DDBJ whole genome shotgun (WGS) entry which is preliminary data.</text>
</comment>
<name>A0ABV5WJ41_9BACI</name>
<keyword evidence="2" id="KW-1185">Reference proteome</keyword>
<sequence length="79" mass="9091">MFEGTATIKGKQGYTVKVINFTNRRISNRWNPFDYIREEAEVSIVANAIVASKNNPEKKRFLVQRSIYVTSHLNSLRSS</sequence>
<reference evidence="1 2" key="1">
    <citation type="submission" date="2024-09" db="EMBL/GenBank/DDBJ databases">
        <authorList>
            <person name="Sun Q."/>
            <person name="Mori K."/>
        </authorList>
    </citation>
    <scope>NUCLEOTIDE SEQUENCE [LARGE SCALE GENOMIC DNA]</scope>
    <source>
        <strain evidence="1 2">JCM 11201</strain>
    </source>
</reference>
<evidence type="ECO:0000313" key="2">
    <source>
        <dbReference type="Proteomes" id="UP001589609"/>
    </source>
</evidence>